<comment type="caution">
    <text evidence="3">The sequence shown here is derived from an EMBL/GenBank/DDBJ whole genome shotgun (WGS) entry which is preliminary data.</text>
</comment>
<dbReference type="Pfam" id="PF00201">
    <property type="entry name" value="UDPGT"/>
    <property type="match status" value="1"/>
</dbReference>
<sequence>MPISLITSVKRAHVVLFAYEAWGHTRPLCNLAVRLAKTRPAIITLFTTHVLYDRVKRELRRSVQSADGPLLDDIRVIALHNTGRHALDNKVLDESYAEAYEQLVNGEPVKCAHTGHCVEAVSSPDAVIIDFYGRPLLEAVRRLSQKPVKVFVWFAGAASVIFRFYGPADKGGAGNLRAKAEQEAARSGITVEAATAEILFKCEKSLLKIPGLPAMYDHEFQPQTLLGGYAMLGGMFLSAYEPGRSVVHSMFAACDGVILATSDCYEPETTAALKKHFAQTSRSVHLCGPMIPCGAQARALEGEQCRDTVEIEDFLESTLSSHGERSVLYVCGIFSLGTVYWPSEPEKVWAFLDVLVEMRIPFTTMQIMSHAVRYAAVPNSVVQKINNYGHGLLTTWSPQQLVLSHSATGWFVTHGGHNSVIEAVSAGVPMICWPFAFDQPTNAAHMSHGLNVAYELFEARNGPALNTVYRTGKAPTGTVDAFCLEAKDILKKAFGEDGMHKRNNVLKLKQKTEEAWSKAGASRRTIESFMNSSWLTIDESACAREVDGSPDETRTNNSPWKHSYTDTVFQTTGWMTHFPIQHVHAP</sequence>
<gene>
    <name evidence="3" type="ORF">IEO21_02884</name>
</gene>
<protein>
    <recommendedName>
        <fullName evidence="5">Glycosyltransferase family 1 protein</fullName>
    </recommendedName>
</protein>
<reference evidence="3" key="2">
    <citation type="journal article" name="Front. Microbiol.">
        <title>Degradative Capacity of Two Strains of Rhodonia placenta: From Phenotype to Genotype.</title>
        <authorList>
            <person name="Kolle M."/>
            <person name="Horta M.A.C."/>
            <person name="Nowrousian M."/>
            <person name="Ohm R.A."/>
            <person name="Benz J.P."/>
            <person name="Pilgard A."/>
        </authorList>
    </citation>
    <scope>NUCLEOTIDE SEQUENCE</scope>
    <source>
        <strain evidence="3">FPRL280</strain>
    </source>
</reference>
<dbReference type="AlphaFoldDB" id="A0A8H7U4Q3"/>
<organism evidence="3 4">
    <name type="scientific">Rhodonia placenta</name>
    <dbReference type="NCBI Taxonomy" id="104341"/>
    <lineage>
        <taxon>Eukaryota</taxon>
        <taxon>Fungi</taxon>
        <taxon>Dikarya</taxon>
        <taxon>Basidiomycota</taxon>
        <taxon>Agaricomycotina</taxon>
        <taxon>Agaricomycetes</taxon>
        <taxon>Polyporales</taxon>
        <taxon>Adustoporiaceae</taxon>
        <taxon>Rhodonia</taxon>
    </lineage>
</organism>
<reference evidence="3" key="1">
    <citation type="submission" date="2020-11" db="EMBL/GenBank/DDBJ databases">
        <authorList>
            <person name="Koelle M."/>
            <person name="Horta M.A.C."/>
            <person name="Nowrousian M."/>
            <person name="Ohm R.A."/>
            <person name="Benz P."/>
            <person name="Pilgard A."/>
        </authorList>
    </citation>
    <scope>NUCLEOTIDE SEQUENCE</scope>
    <source>
        <strain evidence="3">FPRL280</strain>
    </source>
</reference>
<dbReference type="PANTHER" id="PTHR48047:SF215">
    <property type="entry name" value="GLYCOSYLTRANSFERASE"/>
    <property type="match status" value="1"/>
</dbReference>
<evidence type="ECO:0000313" key="4">
    <source>
        <dbReference type="Proteomes" id="UP000639403"/>
    </source>
</evidence>
<accession>A0A8H7U4Q3</accession>
<evidence type="ECO:0000313" key="3">
    <source>
        <dbReference type="EMBL" id="KAF9818256.1"/>
    </source>
</evidence>
<proteinExistence type="inferred from homology"/>
<evidence type="ECO:0000256" key="2">
    <source>
        <dbReference type="ARBA" id="ARBA00022679"/>
    </source>
</evidence>
<dbReference type="GO" id="GO:0035251">
    <property type="term" value="F:UDP-glucosyltransferase activity"/>
    <property type="evidence" value="ECO:0007669"/>
    <property type="project" value="TreeGrafter"/>
</dbReference>
<dbReference type="PANTHER" id="PTHR48047">
    <property type="entry name" value="GLYCOSYLTRANSFERASE"/>
    <property type="match status" value="1"/>
</dbReference>
<name>A0A8H7U4Q3_9APHY</name>
<dbReference type="InterPro" id="IPR002213">
    <property type="entry name" value="UDP_glucos_trans"/>
</dbReference>
<evidence type="ECO:0000256" key="1">
    <source>
        <dbReference type="ARBA" id="ARBA00009995"/>
    </source>
</evidence>
<evidence type="ECO:0008006" key="5">
    <source>
        <dbReference type="Google" id="ProtNLM"/>
    </source>
</evidence>
<dbReference type="Gene3D" id="3.40.50.2000">
    <property type="entry name" value="Glycogen Phosphorylase B"/>
    <property type="match status" value="2"/>
</dbReference>
<dbReference type="CDD" id="cd03784">
    <property type="entry name" value="GT1_Gtf-like"/>
    <property type="match status" value="1"/>
</dbReference>
<dbReference type="SUPFAM" id="SSF53756">
    <property type="entry name" value="UDP-Glycosyltransferase/glycogen phosphorylase"/>
    <property type="match status" value="1"/>
</dbReference>
<keyword evidence="2" id="KW-0808">Transferase</keyword>
<comment type="similarity">
    <text evidence="1">Belongs to the UDP-glycosyltransferase family.</text>
</comment>
<dbReference type="Proteomes" id="UP000639403">
    <property type="component" value="Unassembled WGS sequence"/>
</dbReference>
<dbReference type="EMBL" id="JADOXO010000032">
    <property type="protein sequence ID" value="KAF9818256.1"/>
    <property type="molecule type" value="Genomic_DNA"/>
</dbReference>